<feature type="region of interest" description="Disordered" evidence="1">
    <location>
        <begin position="181"/>
        <end position="202"/>
    </location>
</feature>
<dbReference type="OMA" id="AVYIQHQ"/>
<feature type="transmembrane region" description="Helical" evidence="2">
    <location>
        <begin position="244"/>
        <end position="263"/>
    </location>
</feature>
<feature type="transmembrane region" description="Helical" evidence="2">
    <location>
        <begin position="335"/>
        <end position="356"/>
    </location>
</feature>
<feature type="transmembrane region" description="Helical" evidence="2">
    <location>
        <begin position="270"/>
        <end position="290"/>
    </location>
</feature>
<evidence type="ECO:0000256" key="2">
    <source>
        <dbReference type="SAM" id="Phobius"/>
    </source>
</evidence>
<keyword evidence="2" id="KW-0472">Membrane</keyword>
<dbReference type="Proteomes" id="UP000054350">
    <property type="component" value="Unassembled WGS sequence"/>
</dbReference>
<feature type="transmembrane region" description="Helical" evidence="2">
    <location>
        <begin position="429"/>
        <end position="448"/>
    </location>
</feature>
<keyword evidence="4" id="KW-1185">Reference proteome</keyword>
<dbReference type="PANTHER" id="PTHR19346:SF4">
    <property type="entry name" value="SUGAR PHOSPHATE TRANSPORTER DOMAIN-CONTAINING PROTEIN"/>
    <property type="match status" value="1"/>
</dbReference>
<feature type="transmembrane region" description="Helical" evidence="2">
    <location>
        <begin position="305"/>
        <end position="323"/>
    </location>
</feature>
<feature type="transmembrane region" description="Helical" evidence="2">
    <location>
        <begin position="209"/>
        <end position="232"/>
    </location>
</feature>
<dbReference type="eggNOG" id="KOG2765">
    <property type="taxonomic scope" value="Eukaryota"/>
</dbReference>
<feature type="transmembrane region" description="Helical" evidence="2">
    <location>
        <begin position="86"/>
        <end position="103"/>
    </location>
</feature>
<evidence type="ECO:0000313" key="4">
    <source>
        <dbReference type="Proteomes" id="UP000054350"/>
    </source>
</evidence>
<name>A0A0L0RWS8_ALLM3</name>
<feature type="compositionally biased region" description="Basic and acidic residues" evidence="1">
    <location>
        <begin position="26"/>
        <end position="35"/>
    </location>
</feature>
<proteinExistence type="predicted"/>
<reference evidence="4" key="2">
    <citation type="submission" date="2009-11" db="EMBL/GenBank/DDBJ databases">
        <title>The Genome Sequence of Allomyces macrogynus strain ATCC 38327.</title>
        <authorList>
            <consortium name="The Broad Institute Genome Sequencing Platform"/>
            <person name="Russ C."/>
            <person name="Cuomo C."/>
            <person name="Shea T."/>
            <person name="Young S.K."/>
            <person name="Zeng Q."/>
            <person name="Koehrsen M."/>
            <person name="Haas B."/>
            <person name="Borodovsky M."/>
            <person name="Guigo R."/>
            <person name="Alvarado L."/>
            <person name="Berlin A."/>
            <person name="Borenstein D."/>
            <person name="Chen Z."/>
            <person name="Engels R."/>
            <person name="Freedman E."/>
            <person name="Gellesch M."/>
            <person name="Goldberg J."/>
            <person name="Griggs A."/>
            <person name="Gujja S."/>
            <person name="Heiman D."/>
            <person name="Hepburn T."/>
            <person name="Howarth C."/>
            <person name="Jen D."/>
            <person name="Larson L."/>
            <person name="Lewis B."/>
            <person name="Mehta T."/>
            <person name="Park D."/>
            <person name="Pearson M."/>
            <person name="Roberts A."/>
            <person name="Saif S."/>
            <person name="Shenoy N."/>
            <person name="Sisk P."/>
            <person name="Stolte C."/>
            <person name="Sykes S."/>
            <person name="Walk T."/>
            <person name="White J."/>
            <person name="Yandava C."/>
            <person name="Burger G."/>
            <person name="Gray M.W."/>
            <person name="Holland P.W.H."/>
            <person name="King N."/>
            <person name="Lang F.B.F."/>
            <person name="Roger A.J."/>
            <person name="Ruiz-Trillo I."/>
            <person name="Lander E."/>
            <person name="Nusbaum C."/>
        </authorList>
    </citation>
    <scope>NUCLEOTIDE SEQUENCE [LARGE SCALE GENOMIC DNA]</scope>
    <source>
        <strain evidence="4">ATCC 38327</strain>
    </source>
</reference>
<dbReference type="OrthoDB" id="10062838at2759"/>
<reference evidence="3 4" key="1">
    <citation type="submission" date="2009-11" db="EMBL/GenBank/DDBJ databases">
        <title>Annotation of Allomyces macrogynus ATCC 38327.</title>
        <authorList>
            <consortium name="The Broad Institute Genome Sequencing Platform"/>
            <person name="Russ C."/>
            <person name="Cuomo C."/>
            <person name="Burger G."/>
            <person name="Gray M.W."/>
            <person name="Holland P.W.H."/>
            <person name="King N."/>
            <person name="Lang F.B.F."/>
            <person name="Roger A.J."/>
            <person name="Ruiz-Trillo I."/>
            <person name="Young S.K."/>
            <person name="Zeng Q."/>
            <person name="Gargeya S."/>
            <person name="Fitzgerald M."/>
            <person name="Haas B."/>
            <person name="Abouelleil A."/>
            <person name="Alvarado L."/>
            <person name="Arachchi H.M."/>
            <person name="Berlin A."/>
            <person name="Chapman S.B."/>
            <person name="Gearin G."/>
            <person name="Goldberg J."/>
            <person name="Griggs A."/>
            <person name="Gujja S."/>
            <person name="Hansen M."/>
            <person name="Heiman D."/>
            <person name="Howarth C."/>
            <person name="Larimer J."/>
            <person name="Lui A."/>
            <person name="MacDonald P.J.P."/>
            <person name="McCowen C."/>
            <person name="Montmayeur A."/>
            <person name="Murphy C."/>
            <person name="Neiman D."/>
            <person name="Pearson M."/>
            <person name="Priest M."/>
            <person name="Roberts A."/>
            <person name="Saif S."/>
            <person name="Shea T."/>
            <person name="Sisk P."/>
            <person name="Stolte C."/>
            <person name="Sykes S."/>
            <person name="Wortman J."/>
            <person name="Nusbaum C."/>
            <person name="Birren B."/>
        </authorList>
    </citation>
    <scope>NUCLEOTIDE SEQUENCE [LARGE SCALE GENOMIC DNA]</scope>
    <source>
        <strain evidence="3 4">ATCC 38327</strain>
    </source>
</reference>
<organism evidence="3 4">
    <name type="scientific">Allomyces macrogynus (strain ATCC 38327)</name>
    <name type="common">Allomyces javanicus var. macrogynus</name>
    <dbReference type="NCBI Taxonomy" id="578462"/>
    <lineage>
        <taxon>Eukaryota</taxon>
        <taxon>Fungi</taxon>
        <taxon>Fungi incertae sedis</taxon>
        <taxon>Blastocladiomycota</taxon>
        <taxon>Blastocladiomycetes</taxon>
        <taxon>Blastocladiales</taxon>
        <taxon>Blastocladiaceae</taxon>
        <taxon>Allomyces</taxon>
    </lineage>
</organism>
<feature type="transmembrane region" description="Helical" evidence="2">
    <location>
        <begin position="123"/>
        <end position="144"/>
    </location>
</feature>
<dbReference type="PANTHER" id="PTHR19346">
    <property type="entry name" value="SUGAR PHOSPHATE TRANSPORTER DOMAIN-CONTAINING PROTEIN"/>
    <property type="match status" value="1"/>
</dbReference>
<feature type="compositionally biased region" description="Low complexity" evidence="1">
    <location>
        <begin position="58"/>
        <end position="69"/>
    </location>
</feature>
<evidence type="ECO:0000256" key="1">
    <source>
        <dbReference type="SAM" id="MobiDB-lite"/>
    </source>
</evidence>
<dbReference type="AlphaFoldDB" id="A0A0L0RWS8"/>
<dbReference type="VEuPathDB" id="FungiDB:AMAG_00805"/>
<dbReference type="InterPro" id="IPR026505">
    <property type="entry name" value="Solute_c_fam_35_mem_F3/F4"/>
</dbReference>
<evidence type="ECO:0000313" key="3">
    <source>
        <dbReference type="EMBL" id="KNE54857.1"/>
    </source>
</evidence>
<gene>
    <name evidence="3" type="ORF">AMAG_00805</name>
</gene>
<feature type="transmembrane region" description="Helical" evidence="2">
    <location>
        <begin position="403"/>
        <end position="423"/>
    </location>
</feature>
<sequence>MVQGATSNQPSPDAMKSRAQPAAASNDHHHADIERALGPLPDTESTPLLVGRPRRRSSTSSLPGTLSRRGSNASNLDDHRDAKHQSHVLAAVLLAVCLVAFLIQSEVTSHVQNRVNYKKPYFMLWFAHSFYAVLIPVQALISWVRDGSLGPHFHFLRTTIQSLNTPTWIARSTTTVTTLSTAPRSRQPSFGSISAPPISSGRDHDRPNWMVSFAVRALILAFLSALPSYLWYMAAGLTTMGNLTAIYNTSAFWAYAFSIWFCVAGERFAWTKISAVFVSLVGVACISLLGPPESAAQPQASAMDLGNLVALAGAVAYGLYEALYKKYAVPAQPSIAFANFFTGCIGVFTVLVLWIPIPILHILGVEPFEIPTATQLGFLCIVALMGLAFNACFMLLIAFTSPVMAAVGIMLTIPCIAVTDLAIGTVAFIPWNSVLGSSLICLGFLVLASRD</sequence>
<dbReference type="STRING" id="578462.A0A0L0RWS8"/>
<accession>A0A0L0RWS8</accession>
<feature type="compositionally biased region" description="Polar residues" evidence="1">
    <location>
        <begin position="1"/>
        <end position="11"/>
    </location>
</feature>
<feature type="compositionally biased region" description="Polar residues" evidence="1">
    <location>
        <begin position="182"/>
        <end position="192"/>
    </location>
</feature>
<evidence type="ECO:0008006" key="5">
    <source>
        <dbReference type="Google" id="ProtNLM"/>
    </source>
</evidence>
<keyword evidence="2" id="KW-1133">Transmembrane helix</keyword>
<feature type="transmembrane region" description="Helical" evidence="2">
    <location>
        <begin position="376"/>
        <end position="396"/>
    </location>
</feature>
<feature type="region of interest" description="Disordered" evidence="1">
    <location>
        <begin position="1"/>
        <end position="78"/>
    </location>
</feature>
<protein>
    <recommendedName>
        <fullName evidence="5">EamA domain-containing protein</fullName>
    </recommendedName>
</protein>
<keyword evidence="2" id="KW-0812">Transmembrane</keyword>
<dbReference type="EMBL" id="GG745328">
    <property type="protein sequence ID" value="KNE54857.1"/>
    <property type="molecule type" value="Genomic_DNA"/>
</dbReference>